<sequence length="147" mass="17310">MVMLTDETHFYLDGFVNKQNCRYWAAENPRELHQRPLHSQKVTMWYGISQFGIIGHYYFENEREEAVIINSERYLGMLQEFLIPHLEENEVDMEKIWFQQDGATAHTARVSIAFLQQTIFPGCVISRYGDVFWPPRSPGISPSNFFL</sequence>
<dbReference type="AlphaFoldDB" id="A0A2S2PZ44"/>
<dbReference type="GO" id="GO:0003676">
    <property type="term" value="F:nucleic acid binding"/>
    <property type="evidence" value="ECO:0007669"/>
    <property type="project" value="InterPro"/>
</dbReference>
<dbReference type="PANTHER" id="PTHR47326:SF1">
    <property type="entry name" value="HTH PSQ-TYPE DOMAIN-CONTAINING PROTEIN"/>
    <property type="match status" value="1"/>
</dbReference>
<dbReference type="EMBL" id="GGMS01007508">
    <property type="protein sequence ID" value="MBY76711.1"/>
    <property type="molecule type" value="Transcribed_RNA"/>
</dbReference>
<reference evidence="1" key="1">
    <citation type="submission" date="2018-04" db="EMBL/GenBank/DDBJ databases">
        <title>Transcriptome assembly of Sipha flava.</title>
        <authorList>
            <person name="Scully E.D."/>
            <person name="Geib S.M."/>
            <person name="Palmer N.A."/>
            <person name="Koch K."/>
            <person name="Bradshaw J."/>
            <person name="Heng-Moss T."/>
            <person name="Sarath G."/>
        </authorList>
    </citation>
    <scope>NUCLEOTIDE SEQUENCE</scope>
</reference>
<name>A0A2S2PZ44_9HEMI</name>
<evidence type="ECO:0000313" key="1">
    <source>
        <dbReference type="EMBL" id="MBY70673.1"/>
    </source>
</evidence>
<evidence type="ECO:0000313" key="2">
    <source>
        <dbReference type="EMBL" id="MBY76711.1"/>
    </source>
</evidence>
<dbReference type="Gene3D" id="3.30.420.10">
    <property type="entry name" value="Ribonuclease H-like superfamily/Ribonuclease H"/>
    <property type="match status" value="1"/>
</dbReference>
<dbReference type="PANTHER" id="PTHR47326">
    <property type="entry name" value="TRANSPOSABLE ELEMENT TC3 TRANSPOSASE-LIKE PROTEIN"/>
    <property type="match status" value="1"/>
</dbReference>
<dbReference type="EMBL" id="GGMS01001470">
    <property type="protein sequence ID" value="MBY70673.1"/>
    <property type="molecule type" value="Transcribed_RNA"/>
</dbReference>
<protein>
    <recommendedName>
        <fullName evidence="3">Transposable element Tc3 transposase</fullName>
    </recommendedName>
</protein>
<gene>
    <name evidence="2" type="ORF">g.129218</name>
    <name evidence="1" type="ORF">g.129219</name>
</gene>
<proteinExistence type="predicted"/>
<organism evidence="1">
    <name type="scientific">Sipha flava</name>
    <name type="common">yellow sugarcane aphid</name>
    <dbReference type="NCBI Taxonomy" id="143950"/>
    <lineage>
        <taxon>Eukaryota</taxon>
        <taxon>Metazoa</taxon>
        <taxon>Ecdysozoa</taxon>
        <taxon>Arthropoda</taxon>
        <taxon>Hexapoda</taxon>
        <taxon>Insecta</taxon>
        <taxon>Pterygota</taxon>
        <taxon>Neoptera</taxon>
        <taxon>Paraneoptera</taxon>
        <taxon>Hemiptera</taxon>
        <taxon>Sternorrhyncha</taxon>
        <taxon>Aphidomorpha</taxon>
        <taxon>Aphidoidea</taxon>
        <taxon>Aphididae</taxon>
        <taxon>Sipha</taxon>
    </lineage>
</organism>
<evidence type="ECO:0008006" key="3">
    <source>
        <dbReference type="Google" id="ProtNLM"/>
    </source>
</evidence>
<accession>A0A2S2PZ44</accession>
<dbReference type="InterPro" id="IPR036397">
    <property type="entry name" value="RNaseH_sf"/>
</dbReference>